<comment type="caution">
    <text evidence="1">The sequence shown here is derived from an EMBL/GenBank/DDBJ whole genome shotgun (WGS) entry which is preliminary data.</text>
</comment>
<name>A0ABT9XX14_9BACI</name>
<proteinExistence type="predicted"/>
<evidence type="ECO:0000313" key="1">
    <source>
        <dbReference type="EMBL" id="MDQ0200093.1"/>
    </source>
</evidence>
<keyword evidence="2" id="KW-1185">Reference proteome</keyword>
<protein>
    <submittedName>
        <fullName evidence="1">Uncharacterized protein</fullName>
    </submittedName>
</protein>
<reference evidence="1 2" key="1">
    <citation type="submission" date="2023-07" db="EMBL/GenBank/DDBJ databases">
        <title>Genomic Encyclopedia of Type Strains, Phase IV (KMG-IV): sequencing the most valuable type-strain genomes for metagenomic binning, comparative biology and taxonomic classification.</title>
        <authorList>
            <person name="Goeker M."/>
        </authorList>
    </citation>
    <scope>NUCLEOTIDE SEQUENCE [LARGE SCALE GENOMIC DNA]</scope>
    <source>
        <strain evidence="1 2">DSM 27594</strain>
    </source>
</reference>
<dbReference type="Proteomes" id="UP001224122">
    <property type="component" value="Unassembled WGS sequence"/>
</dbReference>
<accession>A0ABT9XX14</accession>
<dbReference type="EMBL" id="JAUSTW010000005">
    <property type="protein sequence ID" value="MDQ0200093.1"/>
    <property type="molecule type" value="Genomic_DNA"/>
</dbReference>
<evidence type="ECO:0000313" key="2">
    <source>
        <dbReference type="Proteomes" id="UP001224122"/>
    </source>
</evidence>
<sequence>MEVRFNNHFKSEMNRNLATFPLHIANGSPNQGLVGQDK</sequence>
<gene>
    <name evidence="1" type="ORF">J2S10_003276</name>
</gene>
<organism evidence="1 2">
    <name type="scientific">Neobacillus ginsengisoli</name>
    <dbReference type="NCBI Taxonomy" id="904295"/>
    <lineage>
        <taxon>Bacteria</taxon>
        <taxon>Bacillati</taxon>
        <taxon>Bacillota</taxon>
        <taxon>Bacilli</taxon>
        <taxon>Bacillales</taxon>
        <taxon>Bacillaceae</taxon>
        <taxon>Neobacillus</taxon>
    </lineage>
</organism>